<gene>
    <name evidence="7" type="ORF">XTPLMG728_0104</name>
</gene>
<dbReference type="InterPro" id="IPR001173">
    <property type="entry name" value="Glyco_trans_2-like"/>
</dbReference>
<dbReference type="PANTHER" id="PTHR43630:SF1">
    <property type="entry name" value="POLY-BETA-1,6-N-ACETYL-D-GLUCOSAMINE SYNTHASE"/>
    <property type="match status" value="1"/>
</dbReference>
<dbReference type="Proteomes" id="UP000041247">
    <property type="component" value="Unassembled WGS sequence"/>
</dbReference>
<evidence type="ECO:0000259" key="6">
    <source>
        <dbReference type="Pfam" id="PF13632"/>
    </source>
</evidence>
<proteinExistence type="inferred from homology"/>
<feature type="domain" description="Type II secretion system protein GspE N-terminal" evidence="5">
    <location>
        <begin position="85"/>
        <end position="167"/>
    </location>
</feature>
<keyword evidence="4" id="KW-1133">Transmembrane helix</keyword>
<comment type="similarity">
    <text evidence="1">Belongs to the glycosyltransferase 2 family.</text>
</comment>
<dbReference type="GO" id="GO:0016757">
    <property type="term" value="F:glycosyltransferase activity"/>
    <property type="evidence" value="ECO:0007669"/>
    <property type="project" value="UniProtKB-KW"/>
</dbReference>
<keyword evidence="4" id="KW-0472">Membrane</keyword>
<sequence>MAALNPPAALGMPGDPIGPLGSVPEPRGWQSPIGTALVEAGVIDAAQLQDALALQTRWRSRLGDVVLAQRGVTALRFYTVLSAHFGLNFVNLLQQPIDPALFEPARLAEYAQRLVLPWRMEEGRLVLAVADPGPETFAWARNQYGADVRFVGTSKFDIVWGLQQQADAQLTHDALNLLAEHAPEHSAKQVVTRKQVVSLCTVALLLLLALLIWPVPVLIAINSVVGIAFVATFALKFALAWLGARRRIEIKVTDAEVAALSDEDLPVYTVLVPMYKEPDVLPILANALRRLDYPTSKLDVKLVLEADDTETIEAAKALGLEAFFEIIRVPPSQPKTKPKACNYALQFARGQMLTIYDAEDKPEPDQLKRAVAAFRKSPADVACIQARLNYYNADENWLTRMFTLEYTLWFDFYLPALETLRIPIPLGGTSNHFRLDILRKVRAWDPYNVTEDADLGVRLTQQGYRVSVVNSTTFEEANVSIPNWIRQRSRWLKGYMQTWLVHMRDPVQLYRSVGFRGFWGFQFFVGGTFFTALIAPPMWLIYGIWALTDTQVFNPFFPPALLYLSMLNLLLGNGFLIYMTLLAAFKRDYFRLAPYALTVPLYWLLQSIAAYKGLWQLIHNPFYWEKTTHGISKHMAEERRAALDD</sequence>
<feature type="transmembrane region" description="Helical" evidence="4">
    <location>
        <begin position="219"/>
        <end position="242"/>
    </location>
</feature>
<evidence type="ECO:0000313" key="7">
    <source>
        <dbReference type="EMBL" id="CTP83085.1"/>
    </source>
</evidence>
<evidence type="ECO:0000256" key="2">
    <source>
        <dbReference type="ARBA" id="ARBA00022676"/>
    </source>
</evidence>
<feature type="transmembrane region" description="Helical" evidence="4">
    <location>
        <begin position="518"/>
        <end position="542"/>
    </location>
</feature>
<dbReference type="PANTHER" id="PTHR43630">
    <property type="entry name" value="POLY-BETA-1,6-N-ACETYL-D-GLUCOSAMINE SYNTHASE"/>
    <property type="match status" value="1"/>
</dbReference>
<dbReference type="Pfam" id="PF13632">
    <property type="entry name" value="Glyco_trans_2_3"/>
    <property type="match status" value="1"/>
</dbReference>
<feature type="transmembrane region" description="Helical" evidence="4">
    <location>
        <begin position="592"/>
        <end position="611"/>
    </location>
</feature>
<protein>
    <submittedName>
        <fullName evidence="7">Glycosyltransferase</fullName>
    </submittedName>
</protein>
<dbReference type="Pfam" id="PF05157">
    <property type="entry name" value="MshEN"/>
    <property type="match status" value="1"/>
</dbReference>
<dbReference type="CDD" id="cd06427">
    <property type="entry name" value="CESA_like_2"/>
    <property type="match status" value="1"/>
</dbReference>
<feature type="transmembrane region" description="Helical" evidence="4">
    <location>
        <begin position="196"/>
        <end position="213"/>
    </location>
</feature>
<dbReference type="InterPro" id="IPR029044">
    <property type="entry name" value="Nucleotide-diphossugar_trans"/>
</dbReference>
<keyword evidence="3 7" id="KW-0808">Transferase</keyword>
<dbReference type="Gene3D" id="3.90.550.10">
    <property type="entry name" value="Spore Coat Polysaccharide Biosynthesis Protein SpsA, Chain A"/>
    <property type="match status" value="1"/>
</dbReference>
<accession>A0A0K2ZIA5</accession>
<dbReference type="EMBL" id="CXOK01000003">
    <property type="protein sequence ID" value="CTP83085.1"/>
    <property type="molecule type" value="Genomic_DNA"/>
</dbReference>
<feature type="domain" description="Glycosyltransferase 2-like" evidence="6">
    <location>
        <begin position="354"/>
        <end position="559"/>
    </location>
</feature>
<evidence type="ECO:0000256" key="3">
    <source>
        <dbReference type="ARBA" id="ARBA00022679"/>
    </source>
</evidence>
<evidence type="ECO:0000256" key="4">
    <source>
        <dbReference type="SAM" id="Phobius"/>
    </source>
</evidence>
<keyword evidence="2" id="KW-0328">Glycosyltransferase</keyword>
<dbReference type="AlphaFoldDB" id="A0A0K2ZIA5"/>
<organism evidence="7 8">
    <name type="scientific">Xanthomonas graminis pv. poae</name>
    <dbReference type="NCBI Taxonomy" id="227946"/>
    <lineage>
        <taxon>Bacteria</taxon>
        <taxon>Pseudomonadati</taxon>
        <taxon>Pseudomonadota</taxon>
        <taxon>Gammaproteobacteria</taxon>
        <taxon>Lysobacterales</taxon>
        <taxon>Lysobacteraceae</taxon>
        <taxon>Xanthomonas</taxon>
        <taxon>Xanthomonas translucens group</taxon>
        <taxon>Xanthomonas graminis</taxon>
    </lineage>
</organism>
<reference evidence="7 8" key="1">
    <citation type="submission" date="2015-07" db="EMBL/GenBank/DDBJ databases">
        <authorList>
            <person name="Noorani M."/>
        </authorList>
    </citation>
    <scope>NUCLEOTIDE SEQUENCE [LARGE SCALE GENOMIC DNA]</scope>
    <source>
        <strain evidence="7">LMG728</strain>
    </source>
</reference>
<name>A0A0K2ZIA5_9XANT</name>
<feature type="transmembrane region" description="Helical" evidence="4">
    <location>
        <begin position="562"/>
        <end position="585"/>
    </location>
</feature>
<dbReference type="SUPFAM" id="SSF160246">
    <property type="entry name" value="EspE N-terminal domain-like"/>
    <property type="match status" value="1"/>
</dbReference>
<evidence type="ECO:0000313" key="8">
    <source>
        <dbReference type="Proteomes" id="UP000041247"/>
    </source>
</evidence>
<keyword evidence="4" id="KW-0812">Transmembrane</keyword>
<evidence type="ECO:0000259" key="5">
    <source>
        <dbReference type="Pfam" id="PF05157"/>
    </source>
</evidence>
<dbReference type="InterPro" id="IPR007831">
    <property type="entry name" value="T2SS_GspE_N"/>
</dbReference>
<dbReference type="InterPro" id="IPR037257">
    <property type="entry name" value="T2SS_E_N_sf"/>
</dbReference>
<evidence type="ECO:0000256" key="1">
    <source>
        <dbReference type="ARBA" id="ARBA00006739"/>
    </source>
</evidence>
<dbReference type="SUPFAM" id="SSF53448">
    <property type="entry name" value="Nucleotide-diphospho-sugar transferases"/>
    <property type="match status" value="1"/>
</dbReference>